<organism evidence="1 2">
    <name type="scientific">Phomopsis amygdali</name>
    <name type="common">Fusicoccum amygdali</name>
    <dbReference type="NCBI Taxonomy" id="1214568"/>
    <lineage>
        <taxon>Eukaryota</taxon>
        <taxon>Fungi</taxon>
        <taxon>Dikarya</taxon>
        <taxon>Ascomycota</taxon>
        <taxon>Pezizomycotina</taxon>
        <taxon>Sordariomycetes</taxon>
        <taxon>Sordariomycetidae</taxon>
        <taxon>Diaporthales</taxon>
        <taxon>Diaporthaceae</taxon>
        <taxon>Diaporthe</taxon>
    </lineage>
</organism>
<evidence type="ECO:0000313" key="1">
    <source>
        <dbReference type="EMBL" id="KAK2601504.1"/>
    </source>
</evidence>
<evidence type="ECO:0000313" key="2">
    <source>
        <dbReference type="Proteomes" id="UP001265746"/>
    </source>
</evidence>
<keyword evidence="2" id="KW-1185">Reference proteome</keyword>
<accession>A0AAD9S846</accession>
<proteinExistence type="predicted"/>
<dbReference type="Proteomes" id="UP001265746">
    <property type="component" value="Unassembled WGS sequence"/>
</dbReference>
<dbReference type="EMBL" id="JAUJFL010000006">
    <property type="protein sequence ID" value="KAK2601504.1"/>
    <property type="molecule type" value="Genomic_DNA"/>
</dbReference>
<name>A0AAD9S846_PHOAM</name>
<reference evidence="1" key="1">
    <citation type="submission" date="2023-06" db="EMBL/GenBank/DDBJ databases">
        <authorList>
            <person name="Noh H."/>
        </authorList>
    </citation>
    <scope>NUCLEOTIDE SEQUENCE</scope>
    <source>
        <strain evidence="1">DUCC20226</strain>
    </source>
</reference>
<dbReference type="AlphaFoldDB" id="A0AAD9S846"/>
<protein>
    <submittedName>
        <fullName evidence="1">Uncharacterized protein</fullName>
    </submittedName>
</protein>
<comment type="caution">
    <text evidence="1">The sequence shown here is derived from an EMBL/GenBank/DDBJ whole genome shotgun (WGS) entry which is preliminary data.</text>
</comment>
<sequence>MFGRSEPKFALLSSTSDEEAYGSPDAVEAHKTVLRDVARRSHDSRLWIAITIFFASTSAIMGWNQITSMISRSYETGFVTEHGNKHKHAMPQMQLLTSSLDSAVPHIRIKQQQFTGAVRIGADGTDLKGYDALLFDHQDAKTADGNLIRTVDKNGQSMMS</sequence>
<gene>
    <name evidence="1" type="ORF">N8I77_010951</name>
</gene>